<name>A0A1I5AKI9_9PROT</name>
<evidence type="ECO:0000256" key="3">
    <source>
        <dbReference type="PIRSR" id="PIRSR603782-2"/>
    </source>
</evidence>
<proteinExistence type="inferred from homology"/>
<keyword evidence="2" id="KW-0186">Copper</keyword>
<dbReference type="OrthoDB" id="9790194at2"/>
<organism evidence="4 5">
    <name type="scientific">Nitrosospira briensis</name>
    <dbReference type="NCBI Taxonomy" id="35799"/>
    <lineage>
        <taxon>Bacteria</taxon>
        <taxon>Pseudomonadati</taxon>
        <taxon>Pseudomonadota</taxon>
        <taxon>Betaproteobacteria</taxon>
        <taxon>Nitrosomonadales</taxon>
        <taxon>Nitrosomonadaceae</taxon>
        <taxon>Nitrosospira</taxon>
    </lineage>
</organism>
<reference evidence="5" key="1">
    <citation type="submission" date="2016-10" db="EMBL/GenBank/DDBJ databases">
        <authorList>
            <person name="Varghese N."/>
        </authorList>
    </citation>
    <scope>NUCLEOTIDE SEQUENCE [LARGE SCALE GENOMIC DNA]</scope>
    <source>
        <strain evidence="5">Nsp8</strain>
    </source>
</reference>
<dbReference type="Pfam" id="PF02630">
    <property type="entry name" value="SCO1-SenC"/>
    <property type="match status" value="1"/>
</dbReference>
<dbReference type="PROSITE" id="PS51257">
    <property type="entry name" value="PROKAR_LIPOPROTEIN"/>
    <property type="match status" value="1"/>
</dbReference>
<feature type="disulfide bond" description="Redox-active" evidence="3">
    <location>
        <begin position="78"/>
        <end position="82"/>
    </location>
</feature>
<dbReference type="Gene3D" id="3.40.30.10">
    <property type="entry name" value="Glutaredoxin"/>
    <property type="match status" value="1"/>
</dbReference>
<keyword evidence="5" id="KW-1185">Reference proteome</keyword>
<gene>
    <name evidence="4" type="ORF">SAMN05216386_1431</name>
</gene>
<dbReference type="RefSeq" id="WP_074796094.1">
    <property type="nucleotide sequence ID" value="NZ_FOVJ01000002.1"/>
</dbReference>
<accession>A0A1I5AKI9</accession>
<feature type="binding site" evidence="2">
    <location>
        <position position="78"/>
    </location>
    <ligand>
        <name>Cu cation</name>
        <dbReference type="ChEBI" id="CHEBI:23378"/>
    </ligand>
</feature>
<dbReference type="Proteomes" id="UP000183107">
    <property type="component" value="Unassembled WGS sequence"/>
</dbReference>
<comment type="similarity">
    <text evidence="1">Belongs to the SCO1/2 family.</text>
</comment>
<evidence type="ECO:0000313" key="5">
    <source>
        <dbReference type="Proteomes" id="UP000183107"/>
    </source>
</evidence>
<dbReference type="InterPro" id="IPR036249">
    <property type="entry name" value="Thioredoxin-like_sf"/>
</dbReference>
<dbReference type="SUPFAM" id="SSF52833">
    <property type="entry name" value="Thioredoxin-like"/>
    <property type="match status" value="1"/>
</dbReference>
<dbReference type="GO" id="GO:0046872">
    <property type="term" value="F:metal ion binding"/>
    <property type="evidence" value="ECO:0007669"/>
    <property type="project" value="UniProtKB-KW"/>
</dbReference>
<dbReference type="PANTHER" id="PTHR12151">
    <property type="entry name" value="ELECTRON TRANSPORT PROTIN SCO1/SENC FAMILY MEMBER"/>
    <property type="match status" value="1"/>
</dbReference>
<dbReference type="CDD" id="cd02968">
    <property type="entry name" value="SCO"/>
    <property type="match status" value="1"/>
</dbReference>
<evidence type="ECO:0000313" key="4">
    <source>
        <dbReference type="EMBL" id="SFN62943.1"/>
    </source>
</evidence>
<dbReference type="InterPro" id="IPR003782">
    <property type="entry name" value="SCO1/SenC"/>
</dbReference>
<keyword evidence="2" id="KW-0479">Metal-binding</keyword>
<keyword evidence="3" id="KW-1015">Disulfide bond</keyword>
<evidence type="ECO:0000256" key="1">
    <source>
        <dbReference type="ARBA" id="ARBA00010996"/>
    </source>
</evidence>
<evidence type="ECO:0000256" key="2">
    <source>
        <dbReference type="PIRSR" id="PIRSR603782-1"/>
    </source>
</evidence>
<protein>
    <submittedName>
        <fullName evidence="4">Protein SCO1/2</fullName>
    </submittedName>
</protein>
<dbReference type="EMBL" id="FOVJ01000002">
    <property type="protein sequence ID" value="SFN62943.1"/>
    <property type="molecule type" value="Genomic_DNA"/>
</dbReference>
<dbReference type="AlphaFoldDB" id="A0A1I5AKI9"/>
<dbReference type="PANTHER" id="PTHR12151:SF25">
    <property type="entry name" value="LINALOOL DEHYDRATASE_ISOMERASE DOMAIN-CONTAINING PROTEIN"/>
    <property type="match status" value="1"/>
</dbReference>
<sequence>MDKRAARSLSLITGRFISGLMMVLAVSACTSRSSWHLEQVTGHLPELNFSLTSDTGQAVTAETYDGHVLLMYFGFTHCEAECPVSMARLARITQLLGSDAQQVRVLFVTLDPERDTPQVLHRYVTQFDPVHAVGLTGSKEDIEALTKQYRAAYRPRSKISESRDIMHSDAIYIFDSRGQARLLATSADSDENLEQDLRRLLASADGIRQ</sequence>
<feature type="binding site" evidence="2">
    <location>
        <position position="167"/>
    </location>
    <ligand>
        <name>Cu cation</name>
        <dbReference type="ChEBI" id="CHEBI:23378"/>
    </ligand>
</feature>
<feature type="binding site" evidence="2">
    <location>
        <position position="82"/>
    </location>
    <ligand>
        <name>Cu cation</name>
        <dbReference type="ChEBI" id="CHEBI:23378"/>
    </ligand>
</feature>